<gene>
    <name evidence="1" type="ORF">V1286_005580</name>
</gene>
<evidence type="ECO:0000313" key="1">
    <source>
        <dbReference type="EMBL" id="MEH2558051.1"/>
    </source>
</evidence>
<organism evidence="1 2">
    <name type="scientific">Bradyrhizobium algeriense</name>
    <dbReference type="NCBI Taxonomy" id="634784"/>
    <lineage>
        <taxon>Bacteria</taxon>
        <taxon>Pseudomonadati</taxon>
        <taxon>Pseudomonadota</taxon>
        <taxon>Alphaproteobacteria</taxon>
        <taxon>Hyphomicrobiales</taxon>
        <taxon>Nitrobacteraceae</taxon>
        <taxon>Bradyrhizobium</taxon>
    </lineage>
</organism>
<proteinExistence type="predicted"/>
<keyword evidence="2" id="KW-1185">Reference proteome</keyword>
<dbReference type="EMBL" id="JAZHRV010000001">
    <property type="protein sequence ID" value="MEH2558051.1"/>
    <property type="molecule type" value="Genomic_DNA"/>
</dbReference>
<name>A0ABU8BIV5_9BRAD</name>
<sequence>MAQTAEIQAQTQYRIASFGHWYEPDKLMGFAVAI</sequence>
<comment type="caution">
    <text evidence="1">The sequence shown here is derived from an EMBL/GenBank/DDBJ whole genome shotgun (WGS) entry which is preliminary data.</text>
</comment>
<reference evidence="1 2" key="1">
    <citation type="submission" date="2024-02" db="EMBL/GenBank/DDBJ databases">
        <title>Adaptive strategies in a cosmopolitan and abundant soil bacterium.</title>
        <authorList>
            <person name="Carini P."/>
        </authorList>
    </citation>
    <scope>NUCLEOTIDE SEQUENCE [LARGE SCALE GENOMIC DNA]</scope>
    <source>
        <strain evidence="1 2">AZCC 1608</strain>
    </source>
</reference>
<protein>
    <submittedName>
        <fullName evidence="1">Uncharacterized protein</fullName>
    </submittedName>
</protein>
<accession>A0ABU8BIV5</accession>
<dbReference type="Proteomes" id="UP001364224">
    <property type="component" value="Unassembled WGS sequence"/>
</dbReference>
<evidence type="ECO:0000313" key="2">
    <source>
        <dbReference type="Proteomes" id="UP001364224"/>
    </source>
</evidence>